<dbReference type="InterPro" id="IPR015422">
    <property type="entry name" value="PyrdxlP-dep_Trfase_small"/>
</dbReference>
<evidence type="ECO:0000313" key="6">
    <source>
        <dbReference type="Proteomes" id="UP000295606"/>
    </source>
</evidence>
<name>A0A4R5L6W4_9BURK</name>
<dbReference type="AlphaFoldDB" id="A0A4R5L6W4"/>
<dbReference type="PANTHER" id="PTHR45688">
    <property type="match status" value="1"/>
</dbReference>
<dbReference type="InterPro" id="IPR005814">
    <property type="entry name" value="Aminotrans_3"/>
</dbReference>
<dbReference type="SUPFAM" id="SSF53383">
    <property type="entry name" value="PLP-dependent transferases"/>
    <property type="match status" value="1"/>
</dbReference>
<dbReference type="EMBL" id="SMOD01000039">
    <property type="protein sequence ID" value="TDG03555.1"/>
    <property type="molecule type" value="Genomic_DNA"/>
</dbReference>
<evidence type="ECO:0000313" key="5">
    <source>
        <dbReference type="EMBL" id="TDG03555.1"/>
    </source>
</evidence>
<comment type="caution">
    <text evidence="5">The sequence shown here is derived from an EMBL/GenBank/DDBJ whole genome shotgun (WGS) entry which is preliminary data.</text>
</comment>
<dbReference type="Gene3D" id="3.40.640.10">
    <property type="entry name" value="Type I PLP-dependent aspartate aminotransferase-like (Major domain)"/>
    <property type="match status" value="1"/>
</dbReference>
<evidence type="ECO:0000256" key="1">
    <source>
        <dbReference type="ARBA" id="ARBA00001933"/>
    </source>
</evidence>
<gene>
    <name evidence="5" type="ORF">E1N52_34295</name>
</gene>
<sequence>MKQDKAMLNSFDPSATNALTAAEKGLVNRRAAALGTAYRLFYEQPLHIVRGEGVWLFDTAANAYLDAYNNVASVGHCHPKVVEAIASQAAVLNTHTRYLHDGILTYAEKLLATFPGALSNVMFTCTGSEANDLALRIARFRTGGSGIIVTQLAYHGVTSAVAAVSSSLGESVPLGTDVRTVPAPDTYLGDPATVGERFAQGVKAAIADLKRHGIKPAALLVDTIFSSDGVFADPAGFLGPAVEAIRAEGGLFIADEVQAGFARTGSKMWGFQRHGIVPDIVTMGKPMGNGHPIAGLVVRPEVVSEFGASGRYFNTFGGNPVSCAAAMATLRVIQEEGLQENSRAVGAYIREGIRELAVRHELIGDVRGDGLFIGVELVSDQASKTAAKKETNEVVNEMRRRRVLISATGTRGNVLKIRPLLPFSRENADQLVETLDAALTAVSQRRTKQ</sequence>
<protein>
    <submittedName>
        <fullName evidence="5">Aspartate aminotransferase family protein</fullName>
    </submittedName>
</protein>
<dbReference type="GO" id="GO:0008483">
    <property type="term" value="F:transaminase activity"/>
    <property type="evidence" value="ECO:0007669"/>
    <property type="project" value="UniProtKB-KW"/>
</dbReference>
<dbReference type="PANTHER" id="PTHR45688:SF13">
    <property type="entry name" value="ALANINE--GLYOXYLATE AMINOTRANSFERASE 2-LIKE"/>
    <property type="match status" value="1"/>
</dbReference>
<evidence type="ECO:0000256" key="4">
    <source>
        <dbReference type="RuleBase" id="RU003560"/>
    </source>
</evidence>
<dbReference type="OrthoDB" id="3398487at2"/>
<dbReference type="InterPro" id="IPR015424">
    <property type="entry name" value="PyrdxlP-dep_Trfase"/>
</dbReference>
<dbReference type="Pfam" id="PF00202">
    <property type="entry name" value="Aminotran_3"/>
    <property type="match status" value="1"/>
</dbReference>
<dbReference type="Proteomes" id="UP000295606">
    <property type="component" value="Unassembled WGS sequence"/>
</dbReference>
<comment type="cofactor">
    <cofactor evidence="1">
        <name>pyridoxal 5'-phosphate</name>
        <dbReference type="ChEBI" id="CHEBI:597326"/>
    </cofactor>
</comment>
<accession>A0A4R5L6W4</accession>
<reference evidence="5 6" key="1">
    <citation type="submission" date="2019-03" db="EMBL/GenBank/DDBJ databases">
        <title>Paraburkholderia sp. isolated from native Mimosa gymnas in Guartela State Park, Brazil.</title>
        <authorList>
            <person name="Paulitsch F."/>
            <person name="Hungria M."/>
            <person name="Delamuta J.R.M."/>
            <person name="Ribeiro R.A."/>
            <person name="Dall'Agnol R."/>
            <person name="Silva J.S.B."/>
        </authorList>
    </citation>
    <scope>NUCLEOTIDE SEQUENCE [LARGE SCALE GENOMIC DNA]</scope>
    <source>
        <strain evidence="5 6">CNPSo 3008</strain>
    </source>
</reference>
<dbReference type="GO" id="GO:0030170">
    <property type="term" value="F:pyridoxal phosphate binding"/>
    <property type="evidence" value="ECO:0007669"/>
    <property type="project" value="InterPro"/>
</dbReference>
<keyword evidence="5" id="KW-0808">Transferase</keyword>
<dbReference type="Gene3D" id="3.90.1150.10">
    <property type="entry name" value="Aspartate Aminotransferase, domain 1"/>
    <property type="match status" value="1"/>
</dbReference>
<comment type="similarity">
    <text evidence="2 4">Belongs to the class-III pyridoxal-phosphate-dependent aminotransferase family.</text>
</comment>
<dbReference type="PROSITE" id="PS00600">
    <property type="entry name" value="AA_TRANSFER_CLASS_3"/>
    <property type="match status" value="1"/>
</dbReference>
<dbReference type="CDD" id="cd00610">
    <property type="entry name" value="OAT_like"/>
    <property type="match status" value="1"/>
</dbReference>
<dbReference type="InterPro" id="IPR049704">
    <property type="entry name" value="Aminotrans_3_PPA_site"/>
</dbReference>
<evidence type="ECO:0000256" key="2">
    <source>
        <dbReference type="ARBA" id="ARBA00008954"/>
    </source>
</evidence>
<dbReference type="PIRSF" id="PIRSF000521">
    <property type="entry name" value="Transaminase_4ab_Lys_Orn"/>
    <property type="match status" value="1"/>
</dbReference>
<dbReference type="RefSeq" id="WP_133188220.1">
    <property type="nucleotide sequence ID" value="NZ_SMOD01000039.1"/>
</dbReference>
<keyword evidence="3 4" id="KW-0663">Pyridoxal phosphate</keyword>
<proteinExistence type="inferred from homology"/>
<keyword evidence="5" id="KW-0032">Aminotransferase</keyword>
<organism evidence="5 6">
    <name type="scientific">Paraburkholderia guartelaensis</name>
    <dbReference type="NCBI Taxonomy" id="2546446"/>
    <lineage>
        <taxon>Bacteria</taxon>
        <taxon>Pseudomonadati</taxon>
        <taxon>Pseudomonadota</taxon>
        <taxon>Betaproteobacteria</taxon>
        <taxon>Burkholderiales</taxon>
        <taxon>Burkholderiaceae</taxon>
        <taxon>Paraburkholderia</taxon>
    </lineage>
</organism>
<dbReference type="InterPro" id="IPR015421">
    <property type="entry name" value="PyrdxlP-dep_Trfase_major"/>
</dbReference>
<evidence type="ECO:0000256" key="3">
    <source>
        <dbReference type="ARBA" id="ARBA00022898"/>
    </source>
</evidence>